<evidence type="ECO:0000256" key="1">
    <source>
        <dbReference type="ARBA" id="ARBA00001974"/>
    </source>
</evidence>
<dbReference type="PROSITE" id="PS50048">
    <property type="entry name" value="ZN2_CY6_FUNGAL_2"/>
    <property type="match status" value="1"/>
</dbReference>
<dbReference type="SMART" id="SM00066">
    <property type="entry name" value="GAL4"/>
    <property type="match status" value="1"/>
</dbReference>
<dbReference type="Gene3D" id="3.40.50.1820">
    <property type="entry name" value="alpha/beta hydrolase"/>
    <property type="match status" value="1"/>
</dbReference>
<dbReference type="InterPro" id="IPR001138">
    <property type="entry name" value="Zn2Cys6_DnaBD"/>
</dbReference>
<evidence type="ECO:0000313" key="16">
    <source>
        <dbReference type="Proteomes" id="UP000044602"/>
    </source>
</evidence>
<dbReference type="STRING" id="100787.A0A0G4KD51"/>
<dbReference type="PANTHER" id="PTHR47171">
    <property type="entry name" value="FARA-RELATED"/>
    <property type="match status" value="1"/>
</dbReference>
<dbReference type="FunFam" id="1.10.540.10:FF:000027">
    <property type="entry name" value="Putative acyl-CoA dehydrogenase"/>
    <property type="match status" value="1"/>
</dbReference>
<dbReference type="Gene3D" id="1.20.140.10">
    <property type="entry name" value="Butyryl-CoA Dehydrogenase, subunit A, domain 3"/>
    <property type="match status" value="1"/>
</dbReference>
<dbReference type="GO" id="GO:0006351">
    <property type="term" value="P:DNA-templated transcription"/>
    <property type="evidence" value="ECO:0007669"/>
    <property type="project" value="InterPro"/>
</dbReference>
<evidence type="ECO:0000256" key="9">
    <source>
        <dbReference type="ARBA" id="ARBA00023163"/>
    </source>
</evidence>
<comment type="similarity">
    <text evidence="2">Belongs to the acyl-CoA dehydrogenase family.</text>
</comment>
<dbReference type="InterPro" id="IPR036250">
    <property type="entry name" value="AcylCo_DH-like_C"/>
</dbReference>
<dbReference type="InterPro" id="IPR037069">
    <property type="entry name" value="AcylCoA_DH/ox_N_sf"/>
</dbReference>
<accession>A0A0G4KD51</accession>
<dbReference type="InterPro" id="IPR006091">
    <property type="entry name" value="Acyl-CoA_Oxase/DH_mid-dom"/>
</dbReference>
<dbReference type="InterPro" id="IPR052073">
    <property type="entry name" value="Amide_Lactam_Regulators"/>
</dbReference>
<feature type="signal peptide" evidence="12">
    <location>
        <begin position="1"/>
        <end position="21"/>
    </location>
</feature>
<dbReference type="SUPFAM" id="SSF53474">
    <property type="entry name" value="alpha/beta-Hydrolases"/>
    <property type="match status" value="1"/>
</dbReference>
<dbReference type="PANTHER" id="PTHR47171:SF1">
    <property type="entry name" value="ZN(II)2CYS6 TRANSCRIPTION FACTOR (EUROFUNG)"/>
    <property type="match status" value="1"/>
</dbReference>
<keyword evidence="9" id="KW-0804">Transcription</keyword>
<evidence type="ECO:0000256" key="6">
    <source>
        <dbReference type="ARBA" id="ARBA00022833"/>
    </source>
</evidence>
<dbReference type="Gene3D" id="1.10.540.10">
    <property type="entry name" value="Acyl-CoA dehydrogenase/oxidase, N-terminal domain"/>
    <property type="match status" value="1"/>
</dbReference>
<dbReference type="Gene3D" id="2.40.110.10">
    <property type="entry name" value="Butyryl-CoA Dehydrogenase, subunit A, domain 2"/>
    <property type="match status" value="1"/>
</dbReference>
<dbReference type="Pfam" id="PF00441">
    <property type="entry name" value="Acyl-CoA_dh_1"/>
    <property type="match status" value="1"/>
</dbReference>
<dbReference type="SUPFAM" id="SSF57701">
    <property type="entry name" value="Zn2/Cys6 DNA-binding domain"/>
    <property type="match status" value="1"/>
</dbReference>
<dbReference type="InterPro" id="IPR013595">
    <property type="entry name" value="Pept_S33_TAP-like_C"/>
</dbReference>
<dbReference type="GO" id="GO:0016627">
    <property type="term" value="F:oxidoreductase activity, acting on the CH-CH group of donors"/>
    <property type="evidence" value="ECO:0007669"/>
    <property type="project" value="InterPro"/>
</dbReference>
<dbReference type="InterPro" id="IPR007219">
    <property type="entry name" value="XnlR_reg_dom"/>
</dbReference>
<keyword evidence="16" id="KW-1185">Reference proteome</keyword>
<keyword evidence="6" id="KW-0862">Zinc</keyword>
<dbReference type="SUPFAM" id="SSF54637">
    <property type="entry name" value="Thioesterase/thiol ester dehydrase-isomerase"/>
    <property type="match status" value="1"/>
</dbReference>
<organism evidence="14 16">
    <name type="scientific">Verticillium longisporum</name>
    <name type="common">Verticillium dahliae var. longisporum</name>
    <dbReference type="NCBI Taxonomy" id="100787"/>
    <lineage>
        <taxon>Eukaryota</taxon>
        <taxon>Fungi</taxon>
        <taxon>Dikarya</taxon>
        <taxon>Ascomycota</taxon>
        <taxon>Pezizomycotina</taxon>
        <taxon>Sordariomycetes</taxon>
        <taxon>Hypocreomycetidae</taxon>
        <taxon>Glomerellales</taxon>
        <taxon>Plectosphaerellaceae</taxon>
        <taxon>Verticillium</taxon>
    </lineage>
</organism>
<proteinExistence type="inferred from homology"/>
<dbReference type="Pfam" id="PF08386">
    <property type="entry name" value="Abhydrolase_4"/>
    <property type="match status" value="1"/>
</dbReference>
<gene>
    <name evidence="14" type="ORF">BN1708_008995</name>
    <name evidence="15" type="ORF">BN1723_004434</name>
</gene>
<evidence type="ECO:0000256" key="12">
    <source>
        <dbReference type="SAM" id="SignalP"/>
    </source>
</evidence>
<feature type="domain" description="Zn(2)-C6 fungal-type" evidence="13">
    <location>
        <begin position="746"/>
        <end position="777"/>
    </location>
</feature>
<dbReference type="GO" id="GO:0000981">
    <property type="term" value="F:DNA-binding transcription factor activity, RNA polymerase II-specific"/>
    <property type="evidence" value="ECO:0007669"/>
    <property type="project" value="InterPro"/>
</dbReference>
<evidence type="ECO:0000313" key="15">
    <source>
        <dbReference type="EMBL" id="CRK38701.1"/>
    </source>
</evidence>
<keyword evidence="7" id="KW-0805">Transcription regulation</keyword>
<dbReference type="FunFam" id="3.10.129.10:FF:000103">
    <property type="entry name" value="WGS project CABT00000000 data, contig 2.1"/>
    <property type="match status" value="1"/>
</dbReference>
<dbReference type="InterPro" id="IPR013786">
    <property type="entry name" value="AcylCoA_DH/ox_N"/>
</dbReference>
<keyword evidence="12" id="KW-0732">Signal</keyword>
<dbReference type="Gene3D" id="3.10.129.10">
    <property type="entry name" value="Hotdog Thioesterase"/>
    <property type="match status" value="1"/>
</dbReference>
<keyword evidence="4" id="KW-0479">Metal-binding</keyword>
<feature type="chain" id="PRO_5007404569" description="Zn(2)-C6 fungal-type domain-containing protein" evidence="12">
    <location>
        <begin position="22"/>
        <end position="1558"/>
    </location>
</feature>
<dbReference type="InterPro" id="IPR029058">
    <property type="entry name" value="AB_hydrolase_fold"/>
</dbReference>
<feature type="region of interest" description="Disordered" evidence="11">
    <location>
        <begin position="783"/>
        <end position="928"/>
    </location>
</feature>
<evidence type="ECO:0000256" key="7">
    <source>
        <dbReference type="ARBA" id="ARBA00023015"/>
    </source>
</evidence>
<dbReference type="GO" id="GO:0003677">
    <property type="term" value="F:DNA binding"/>
    <property type="evidence" value="ECO:0007669"/>
    <property type="project" value="UniProtKB-KW"/>
</dbReference>
<dbReference type="Pfam" id="PF02771">
    <property type="entry name" value="Acyl-CoA_dh_N"/>
    <property type="match status" value="1"/>
</dbReference>
<protein>
    <recommendedName>
        <fullName evidence="13">Zn(2)-C6 fungal-type domain-containing protein</fullName>
    </recommendedName>
</protein>
<feature type="region of interest" description="Disordered" evidence="11">
    <location>
        <begin position="1368"/>
        <end position="1389"/>
    </location>
</feature>
<evidence type="ECO:0000256" key="11">
    <source>
        <dbReference type="SAM" id="MobiDB-lite"/>
    </source>
</evidence>
<evidence type="ECO:0000256" key="8">
    <source>
        <dbReference type="ARBA" id="ARBA00023125"/>
    </source>
</evidence>
<dbReference type="InterPro" id="IPR046373">
    <property type="entry name" value="Acyl-CoA_Oxase/DH_mid-dom_sf"/>
</dbReference>
<comment type="cofactor">
    <cofactor evidence="1">
        <name>FAD</name>
        <dbReference type="ChEBI" id="CHEBI:57692"/>
    </cofactor>
</comment>
<dbReference type="GO" id="GO:0050660">
    <property type="term" value="F:flavin adenine dinucleotide binding"/>
    <property type="evidence" value="ECO:0007669"/>
    <property type="project" value="InterPro"/>
</dbReference>
<dbReference type="InterPro" id="IPR009075">
    <property type="entry name" value="AcylCo_DH/oxidase_C"/>
</dbReference>
<evidence type="ECO:0000256" key="3">
    <source>
        <dbReference type="ARBA" id="ARBA00022630"/>
    </source>
</evidence>
<feature type="compositionally biased region" description="Basic residues" evidence="11">
    <location>
        <begin position="783"/>
        <end position="794"/>
    </location>
</feature>
<evidence type="ECO:0000313" key="14">
    <source>
        <dbReference type="EMBL" id="CRJ82099.1"/>
    </source>
</evidence>
<dbReference type="SMART" id="SM00906">
    <property type="entry name" value="Fungal_trans"/>
    <property type="match status" value="1"/>
</dbReference>
<dbReference type="Proteomes" id="UP000045706">
    <property type="component" value="Unassembled WGS sequence"/>
</dbReference>
<keyword evidence="3" id="KW-0285">Flavoprotein</keyword>
<keyword evidence="8" id="KW-0238">DNA-binding</keyword>
<keyword evidence="10" id="KW-0539">Nucleus</keyword>
<dbReference type="InterPro" id="IPR036864">
    <property type="entry name" value="Zn2-C6_fun-type_DNA-bd_sf"/>
</dbReference>
<dbReference type="Gene3D" id="4.10.240.10">
    <property type="entry name" value="Zn(2)-C6 fungal-type DNA-binding domain"/>
    <property type="match status" value="1"/>
</dbReference>
<dbReference type="SUPFAM" id="SSF56645">
    <property type="entry name" value="Acyl-CoA dehydrogenase NM domain-like"/>
    <property type="match status" value="1"/>
</dbReference>
<dbReference type="InterPro" id="IPR009100">
    <property type="entry name" value="AcylCoA_DH/oxidase_NM_dom_sf"/>
</dbReference>
<dbReference type="InterPro" id="IPR029069">
    <property type="entry name" value="HotDog_dom_sf"/>
</dbReference>
<evidence type="ECO:0000259" key="13">
    <source>
        <dbReference type="PROSITE" id="PS50048"/>
    </source>
</evidence>
<dbReference type="EMBL" id="CVQI01031607">
    <property type="protein sequence ID" value="CRK38701.1"/>
    <property type="molecule type" value="Genomic_DNA"/>
</dbReference>
<dbReference type="Proteomes" id="UP000044602">
    <property type="component" value="Unassembled WGS sequence"/>
</dbReference>
<evidence type="ECO:0000256" key="4">
    <source>
        <dbReference type="ARBA" id="ARBA00022723"/>
    </source>
</evidence>
<name>A0A0G4KD51_VERLO</name>
<keyword evidence="5" id="KW-0274">FAD</keyword>
<dbReference type="Pfam" id="PF00172">
    <property type="entry name" value="Zn_clus"/>
    <property type="match status" value="1"/>
</dbReference>
<evidence type="ECO:0000256" key="5">
    <source>
        <dbReference type="ARBA" id="ARBA00022827"/>
    </source>
</evidence>
<dbReference type="Pfam" id="PF04082">
    <property type="entry name" value="Fungal_trans"/>
    <property type="match status" value="1"/>
</dbReference>
<dbReference type="Pfam" id="PF02770">
    <property type="entry name" value="Acyl-CoA_dh_M"/>
    <property type="match status" value="1"/>
</dbReference>
<dbReference type="SUPFAM" id="SSF47203">
    <property type="entry name" value="Acyl-CoA dehydrogenase C-terminal domain-like"/>
    <property type="match status" value="1"/>
</dbReference>
<dbReference type="CDD" id="cd00067">
    <property type="entry name" value="GAL4"/>
    <property type="match status" value="1"/>
</dbReference>
<reference evidence="16 17" key="1">
    <citation type="submission" date="2015-05" db="EMBL/GenBank/DDBJ databases">
        <authorList>
            <person name="Fogelqvist Johan"/>
        </authorList>
    </citation>
    <scope>NUCLEOTIDE SEQUENCE [LARGE SCALE GENOMIC DNA]</scope>
    <source>
        <strain evidence="14">VL1</strain>
        <strain evidence="15">VL2</strain>
    </source>
</reference>
<dbReference type="GO" id="GO:0008270">
    <property type="term" value="F:zinc ion binding"/>
    <property type="evidence" value="ECO:0007669"/>
    <property type="project" value="InterPro"/>
</dbReference>
<evidence type="ECO:0000313" key="17">
    <source>
        <dbReference type="Proteomes" id="UP000045706"/>
    </source>
</evidence>
<feature type="compositionally biased region" description="Low complexity" evidence="11">
    <location>
        <begin position="808"/>
        <end position="823"/>
    </location>
</feature>
<dbReference type="CDD" id="cd12148">
    <property type="entry name" value="fungal_TF_MHR"/>
    <property type="match status" value="1"/>
</dbReference>
<sequence length="1558" mass="171186">MMLLAMGAALTALSILNAVSGQTVDAADWSWVEIHPSRKLEWHNCFDCAGQCEGRLDCAPLDVPMDWSNPSDNQRVVLAITRLPAVNKTDYRGPVIMNPGASSSCFGASTPRYQCFDRPSDKAAWDAQDPGTIDADRFLSLAPLLYARAKAYSSLCERQVQKTGLAQNSGTAYIARDMLEIVNKGDPAFPDLKFWGFSYGTIIGGVFAAMFPDRVERILSDANASYLEWFRGRGTAVSRFGRGTIENRFHTLFETLKREPLVVKPNRCTGPAVPELITYAKLKMHLREALYQPYYGWPYFATILAALERGDGRPFYAFYHPTPPAPAESCEAPVSPFEPLEGMTPNTPDAYPFMRCADRPQGSNNTLEEFVQVARDLMDWSPSVGAANLDNILRCVGRTAEPNYSYNGDFKAETKHPVLFINNVADPITPIVSAHTNAAGFPVSVVLQQNSYGLMVREAVGQICAGFPNTYWQERDQTETDPKEFHAALAKDGWLGIALPESLGGAGLGTSEATMMMQTITESGAGMAGAQSIHANVYATQPLARFGSQEQLETAIPNIVSGKWRACFGVTEPNAGLDTNSLTTTAKKLDDGSYSVSGQKNWITCAQVASKMILLARTGPQSLSLFSIDIDREAKGLDMRRIKKMGGRAVDANEVFFDNYQIPADALIGEEGKGFKMILHGMNAERCLLAGEALGLGYAALTRAATYARERVVFGRPIVSSVPCATMDPTVAGLHAYDKKSRAKHACRVCNSRRVRCNVTEIYPCSNCETAGTKCEVLPSKRGRYPRKKTRQNKHTGSGGQDSEAEAEAASVAHSPHSTTLSHSHVESLDPVSPSGRDANLAAGPAPDPGTDLGGENANRTSYKSPSSTSTPGNLFFGESNFLTLVPGRPQANGERSSQGREHGQKTRFVFPTPSTPQSQTGGASPASIAHLSAGTTRYLRDEGALTFPDPKTYLPALEAYFTWFHPCFPVLDHADFAQQVSTSVVSPMLLQAVLFIGATYCGDDTIAMMGFKDRSEAKSLLYTRARLLFHADWEKDEITLLQSLFLLSFWRGGPSDVRDVRYWLGVVISLAESYGYHRLTKFSTRDVKRSRLRRRLWWSIYVRERQSAVSLGLPSRIRDEDCDIEPLSPTDLESEQLTPEALSFGVYTAEHVVYATKMVEIARLLGRIIDLHYVPGKLPSTSEQVKSLDTSLEAWKKSLPDDVREDADEGGSSVWASLLHLSYNHLKILIHRDDFLGSVAPEPGSKIVVTAACRISRIAEDMLSQGTLRYGQMHLITSVFAALCIHVICIRRGADVSRRIAETRAQICLLGLKEIQKYWRININVLDLFLQYLDESIAKRLHGDQHETSLHSSTILDAANPVDSVIDTSDSGARAPTSDAEPDNLAQGPNGLALVDRRSWIFRPEINPEATVTIPPPNALKDLVRGPSMCEDIAYEYDAPPLRRLSWSSVGLFRFSALTFNGHMIHYNQEWARDVEGHPGAVVHGPLNLISMLDYWLDVHGKGQSPREIAYRALSPIYAGETYEIRTVGERGPGDDKSWDISVEKGGTVCMKAEILG</sequence>
<evidence type="ECO:0000256" key="10">
    <source>
        <dbReference type="ARBA" id="ARBA00023242"/>
    </source>
</evidence>
<dbReference type="EMBL" id="CVQH01000003">
    <property type="protein sequence ID" value="CRJ82099.1"/>
    <property type="molecule type" value="Genomic_DNA"/>
</dbReference>
<evidence type="ECO:0000256" key="2">
    <source>
        <dbReference type="ARBA" id="ARBA00009347"/>
    </source>
</evidence>